<evidence type="ECO:0000256" key="3">
    <source>
        <dbReference type="ARBA" id="ARBA00022676"/>
    </source>
</evidence>
<dbReference type="Gene3D" id="3.90.550.10">
    <property type="entry name" value="Spore Coat Polysaccharide Biosynthesis Protein SpsA, Chain A"/>
    <property type="match status" value="1"/>
</dbReference>
<name>A0A3B0V1D4_9ZZZZ</name>
<evidence type="ECO:0000256" key="7">
    <source>
        <dbReference type="ARBA" id="ARBA00023136"/>
    </source>
</evidence>
<protein>
    <submittedName>
        <fullName evidence="11">Phage bacteroprenol glucosyl transferase GtrB (ACLAME 670)</fullName>
        <ecNumber evidence="11">2.4.1.-</ecNumber>
    </submittedName>
</protein>
<organism evidence="11">
    <name type="scientific">hydrothermal vent metagenome</name>
    <dbReference type="NCBI Taxonomy" id="652676"/>
    <lineage>
        <taxon>unclassified sequences</taxon>
        <taxon>metagenomes</taxon>
        <taxon>ecological metagenomes</taxon>
    </lineage>
</organism>
<dbReference type="GO" id="GO:0005886">
    <property type="term" value="C:plasma membrane"/>
    <property type="evidence" value="ECO:0007669"/>
    <property type="project" value="UniProtKB-SubCell"/>
</dbReference>
<proteinExistence type="predicted"/>
<feature type="domain" description="Glycosyltransferase 2-like" evidence="10">
    <location>
        <begin position="6"/>
        <end position="165"/>
    </location>
</feature>
<evidence type="ECO:0000256" key="4">
    <source>
        <dbReference type="ARBA" id="ARBA00022679"/>
    </source>
</evidence>
<keyword evidence="4 11" id="KW-0808">Transferase</keyword>
<dbReference type="PANTHER" id="PTHR48090">
    <property type="entry name" value="UNDECAPRENYL-PHOSPHATE 4-DEOXY-4-FORMAMIDO-L-ARABINOSE TRANSFERASE-RELATED"/>
    <property type="match status" value="1"/>
</dbReference>
<dbReference type="EMBL" id="UOEW01000151">
    <property type="protein sequence ID" value="VAW36801.1"/>
    <property type="molecule type" value="Genomic_DNA"/>
</dbReference>
<feature type="region of interest" description="Disordered" evidence="8">
    <location>
        <begin position="305"/>
        <end position="327"/>
    </location>
</feature>
<dbReference type="InterPro" id="IPR001173">
    <property type="entry name" value="Glyco_trans_2-like"/>
</dbReference>
<evidence type="ECO:0000256" key="6">
    <source>
        <dbReference type="ARBA" id="ARBA00022989"/>
    </source>
</evidence>
<evidence type="ECO:0000259" key="10">
    <source>
        <dbReference type="Pfam" id="PF00535"/>
    </source>
</evidence>
<feature type="compositionally biased region" description="Low complexity" evidence="8">
    <location>
        <begin position="305"/>
        <end position="314"/>
    </location>
</feature>
<dbReference type="GO" id="GO:0016757">
    <property type="term" value="F:glycosyltransferase activity"/>
    <property type="evidence" value="ECO:0007669"/>
    <property type="project" value="UniProtKB-KW"/>
</dbReference>
<reference evidence="11" key="1">
    <citation type="submission" date="2018-06" db="EMBL/GenBank/DDBJ databases">
        <authorList>
            <person name="Zhirakovskaya E."/>
        </authorList>
    </citation>
    <scope>NUCLEOTIDE SEQUENCE</scope>
</reference>
<keyword evidence="2" id="KW-1003">Cell membrane</keyword>
<keyword evidence="3 11" id="KW-0328">Glycosyltransferase</keyword>
<evidence type="ECO:0000256" key="8">
    <source>
        <dbReference type="SAM" id="MobiDB-lite"/>
    </source>
</evidence>
<keyword evidence="7 9" id="KW-0472">Membrane</keyword>
<feature type="transmembrane region" description="Helical" evidence="9">
    <location>
        <begin position="229"/>
        <end position="250"/>
    </location>
</feature>
<dbReference type="PANTHER" id="PTHR48090:SF1">
    <property type="entry name" value="PROPHAGE BACTOPRENOL GLUCOSYL TRANSFERASE HOMOLOG"/>
    <property type="match status" value="1"/>
</dbReference>
<gene>
    <name evidence="11" type="ORF">MNBD_GAMMA01-642</name>
</gene>
<evidence type="ECO:0000256" key="5">
    <source>
        <dbReference type="ARBA" id="ARBA00022692"/>
    </source>
</evidence>
<dbReference type="AlphaFoldDB" id="A0A3B0V1D4"/>
<dbReference type="InterPro" id="IPR050256">
    <property type="entry name" value="Glycosyltransferase_2"/>
</dbReference>
<keyword evidence="6 9" id="KW-1133">Transmembrane helix</keyword>
<accession>A0A3B0V1D4</accession>
<dbReference type="EC" id="2.4.1.-" evidence="11"/>
<dbReference type="CDD" id="cd04187">
    <property type="entry name" value="DPM1_like_bac"/>
    <property type="match status" value="1"/>
</dbReference>
<dbReference type="InterPro" id="IPR029044">
    <property type="entry name" value="Nucleotide-diphossugar_trans"/>
</dbReference>
<dbReference type="Pfam" id="PF00535">
    <property type="entry name" value="Glycos_transf_2"/>
    <property type="match status" value="1"/>
</dbReference>
<dbReference type="SUPFAM" id="SSF53448">
    <property type="entry name" value="Nucleotide-diphospho-sugar transferases"/>
    <property type="match status" value="1"/>
</dbReference>
<evidence type="ECO:0000256" key="2">
    <source>
        <dbReference type="ARBA" id="ARBA00022475"/>
    </source>
</evidence>
<keyword evidence="5 9" id="KW-0812">Transmembrane</keyword>
<dbReference type="FunFam" id="3.90.550.10:FF:000079">
    <property type="entry name" value="Probable glycosyl transferase"/>
    <property type="match status" value="1"/>
</dbReference>
<sequence>MSNLQIIVPVFNEQEVVDLFYAKIKQILQTCDVHWSILFVDDGSSDGTVQHLEFLCHKDSRVGFITLSRNFGKEYALTAGLDHADADVVVVIDVDLQDPPELIPQMLELWQEGYDVVYATRKRREGETYLKKATATWFYRIINAMSNISIPKDTGDYRLLDIKAVRALNKLRESNRFMKGLFAWIGYKQKAIYFDRKQRAAGTTKWNMRKLFSFAVDGITSFSYVPLKFATWIGVSVALFSFVYGLVVIAKTLVFGSDLPGYPSLMVVILFLGGIQLMALGIIGEYLGRLFEENKHRPLYLIDKYQPPKQKPQGTGQGDSQGDRHEL</sequence>
<evidence type="ECO:0000313" key="11">
    <source>
        <dbReference type="EMBL" id="VAW36801.1"/>
    </source>
</evidence>
<evidence type="ECO:0000256" key="1">
    <source>
        <dbReference type="ARBA" id="ARBA00004651"/>
    </source>
</evidence>
<feature type="transmembrane region" description="Helical" evidence="9">
    <location>
        <begin position="262"/>
        <end position="287"/>
    </location>
</feature>
<evidence type="ECO:0000256" key="9">
    <source>
        <dbReference type="SAM" id="Phobius"/>
    </source>
</evidence>
<comment type="subcellular location">
    <subcellularLocation>
        <location evidence="1">Cell membrane</location>
        <topology evidence="1">Multi-pass membrane protein</topology>
    </subcellularLocation>
</comment>